<dbReference type="PROSITE" id="PS01173">
    <property type="entry name" value="LIPASE_GDXG_HIS"/>
    <property type="match status" value="1"/>
</dbReference>
<dbReference type="PANTHER" id="PTHR48081">
    <property type="entry name" value="AB HYDROLASE SUPERFAMILY PROTEIN C4A8.06C"/>
    <property type="match status" value="1"/>
</dbReference>
<dbReference type="EMBL" id="FXZA01000003">
    <property type="protein sequence ID" value="SMX74538.1"/>
    <property type="molecule type" value="Genomic_DNA"/>
</dbReference>
<evidence type="ECO:0000256" key="1">
    <source>
        <dbReference type="ARBA" id="ARBA00010515"/>
    </source>
</evidence>
<evidence type="ECO:0000313" key="6">
    <source>
        <dbReference type="Proteomes" id="UP000234498"/>
    </source>
</evidence>
<reference evidence="5 6" key="1">
    <citation type="submission" date="2017-03" db="EMBL/GenBank/DDBJ databases">
        <authorList>
            <person name="Afonso C.L."/>
            <person name="Miller P.J."/>
            <person name="Scott M.A."/>
            <person name="Spackman E."/>
            <person name="Goraichik I."/>
            <person name="Dimitrov K.M."/>
            <person name="Suarez D.L."/>
            <person name="Swayne D.E."/>
        </authorList>
    </citation>
    <scope>NUCLEOTIDE SEQUENCE [LARGE SCALE GENOMIC DNA]</scope>
    <source>
        <strain evidence="5 6">Mu101</strain>
    </source>
</reference>
<evidence type="ECO:0000256" key="3">
    <source>
        <dbReference type="PROSITE-ProRule" id="PRU10038"/>
    </source>
</evidence>
<dbReference type="EC" id="3.1.1.-" evidence="5"/>
<dbReference type="AlphaFoldDB" id="A0A2H1IH76"/>
<comment type="similarity">
    <text evidence="1">Belongs to the 'GDXG' lipolytic enzyme family.</text>
</comment>
<dbReference type="GO" id="GO:0016787">
    <property type="term" value="F:hydrolase activity"/>
    <property type="evidence" value="ECO:0007669"/>
    <property type="project" value="UniProtKB-KW"/>
</dbReference>
<feature type="domain" description="Alpha/beta hydrolase fold-3" evidence="4">
    <location>
        <begin position="113"/>
        <end position="327"/>
    </location>
</feature>
<proteinExistence type="inferred from homology"/>
<keyword evidence="2 5" id="KW-0378">Hydrolase</keyword>
<dbReference type="Gene3D" id="3.40.50.1820">
    <property type="entry name" value="alpha/beta hydrolase"/>
    <property type="match status" value="1"/>
</dbReference>
<dbReference type="InterPro" id="IPR033140">
    <property type="entry name" value="Lipase_GDXG_put_SER_AS"/>
</dbReference>
<dbReference type="InterPro" id="IPR029058">
    <property type="entry name" value="AB_hydrolase_fold"/>
</dbReference>
<dbReference type="SUPFAM" id="SSF53474">
    <property type="entry name" value="alpha/beta-Hydrolases"/>
    <property type="match status" value="1"/>
</dbReference>
<dbReference type="InterPro" id="IPR013094">
    <property type="entry name" value="AB_hydrolase_3"/>
</dbReference>
<dbReference type="InterPro" id="IPR050300">
    <property type="entry name" value="GDXG_lipolytic_enzyme"/>
</dbReference>
<dbReference type="RefSeq" id="WP_257944023.1">
    <property type="nucleotide sequence ID" value="NZ_FXZA01000003.1"/>
</dbReference>
<name>A0A2H1IH76_BRELN</name>
<accession>A0A2H1IH76</accession>
<evidence type="ECO:0000256" key="2">
    <source>
        <dbReference type="ARBA" id="ARBA00022801"/>
    </source>
</evidence>
<evidence type="ECO:0000259" key="4">
    <source>
        <dbReference type="Pfam" id="PF07859"/>
    </source>
</evidence>
<feature type="active site" evidence="3">
    <location>
        <position position="191"/>
    </location>
</feature>
<dbReference type="PANTHER" id="PTHR48081:SF8">
    <property type="entry name" value="ALPHA_BETA HYDROLASE FOLD-3 DOMAIN-CONTAINING PROTEIN-RELATED"/>
    <property type="match status" value="1"/>
</dbReference>
<sequence length="353" mass="37238">MKLVGEASAGATCTAIPADILTGMSDQMRAVLELQAARAADCAQAGLRAVKDDMDPETARLTANRAEYCAERSYWNEGGPTMARTDDGHIRAAEVDVPIRIHRPLAEAVLPGIVFLHGGGFTVGNLDTHDRIMRVLAEASGSAVIGVDYSLSPEAKFPQALHECAGIVDHLAAHGVDFGVDGARLAVAGDSAGAGLTLGTALLLRDDPTAAGARSSAFSSLRALISVYGSHGLVDSASRRLFGGEWDGMGANDLNNFRDDYFAVPEDEQSPFASHLTADLSGLPPVFVAGAGLDPLRDDSRALARSLARAGNDVEFEEYPNVLHSFLHFGRLVDETNKVLASAADFAADRIRR</sequence>
<gene>
    <name evidence="5" type="ORF">BLIN101_01203</name>
</gene>
<protein>
    <submittedName>
        <fullName evidence="5">Acetyl esterase</fullName>
        <ecNumber evidence="5">3.1.1.-</ecNumber>
    </submittedName>
</protein>
<dbReference type="Pfam" id="PF07859">
    <property type="entry name" value="Abhydrolase_3"/>
    <property type="match status" value="1"/>
</dbReference>
<dbReference type="InterPro" id="IPR002168">
    <property type="entry name" value="Lipase_GDXG_HIS_AS"/>
</dbReference>
<evidence type="ECO:0000313" key="5">
    <source>
        <dbReference type="EMBL" id="SMX74538.1"/>
    </source>
</evidence>
<dbReference type="PROSITE" id="PS01174">
    <property type="entry name" value="LIPASE_GDXG_SER"/>
    <property type="match status" value="1"/>
</dbReference>
<organism evidence="5 6">
    <name type="scientific">Brevibacterium linens</name>
    <dbReference type="NCBI Taxonomy" id="1703"/>
    <lineage>
        <taxon>Bacteria</taxon>
        <taxon>Bacillati</taxon>
        <taxon>Actinomycetota</taxon>
        <taxon>Actinomycetes</taxon>
        <taxon>Micrococcales</taxon>
        <taxon>Brevibacteriaceae</taxon>
        <taxon>Brevibacterium</taxon>
    </lineage>
</organism>
<dbReference type="Proteomes" id="UP000234498">
    <property type="component" value="Unassembled WGS sequence"/>
</dbReference>